<evidence type="ECO:0000256" key="4">
    <source>
        <dbReference type="ARBA" id="ARBA00010617"/>
    </source>
</evidence>
<reference evidence="16" key="1">
    <citation type="journal article" date="2016" name="Sci. Rep.">
        <title>Molecular characterization of firefly nuptial gifts: a multi-omics approach sheds light on postcopulatory sexual selection.</title>
        <authorList>
            <person name="Al-Wathiqui N."/>
            <person name="Fallon T.R."/>
            <person name="South A."/>
            <person name="Weng J.K."/>
            <person name="Lewis S.M."/>
        </authorList>
    </citation>
    <scope>NUCLEOTIDE SEQUENCE</scope>
</reference>
<dbReference type="PANTHER" id="PTHR24292">
    <property type="entry name" value="CYTOCHROME P450"/>
    <property type="match status" value="1"/>
</dbReference>
<dbReference type="InterPro" id="IPR017972">
    <property type="entry name" value="Cyt_P450_CS"/>
</dbReference>
<keyword evidence="6 13" id="KW-0479">Metal-binding</keyword>
<evidence type="ECO:0000256" key="8">
    <source>
        <dbReference type="ARBA" id="ARBA00022848"/>
    </source>
</evidence>
<gene>
    <name evidence="17" type="ORF">PPYR_01522</name>
</gene>
<keyword evidence="18" id="KW-1185">Reference proteome</keyword>
<dbReference type="Gene3D" id="1.10.630.10">
    <property type="entry name" value="Cytochrome P450"/>
    <property type="match status" value="1"/>
</dbReference>
<comment type="similarity">
    <text evidence="4 14">Belongs to the cytochrome P450 family.</text>
</comment>
<dbReference type="InParanoid" id="A0A1Y1MPJ1"/>
<evidence type="ECO:0000256" key="11">
    <source>
        <dbReference type="ARBA" id="ARBA00023033"/>
    </source>
</evidence>
<dbReference type="PANTHER" id="PTHR24292:SF100">
    <property type="entry name" value="CYTOCHROME P450 6A16, ISOFORM B-RELATED"/>
    <property type="match status" value="1"/>
</dbReference>
<organism evidence="16">
    <name type="scientific">Photinus pyralis</name>
    <name type="common">Common eastern firefly</name>
    <name type="synonym">Lampyris pyralis</name>
    <dbReference type="NCBI Taxonomy" id="7054"/>
    <lineage>
        <taxon>Eukaryota</taxon>
        <taxon>Metazoa</taxon>
        <taxon>Ecdysozoa</taxon>
        <taxon>Arthropoda</taxon>
        <taxon>Hexapoda</taxon>
        <taxon>Insecta</taxon>
        <taxon>Pterygota</taxon>
        <taxon>Neoptera</taxon>
        <taxon>Endopterygota</taxon>
        <taxon>Coleoptera</taxon>
        <taxon>Polyphaga</taxon>
        <taxon>Elateriformia</taxon>
        <taxon>Elateroidea</taxon>
        <taxon>Lampyridae</taxon>
        <taxon>Lampyrinae</taxon>
        <taxon>Photinus</taxon>
    </lineage>
</organism>
<reference evidence="17" key="3">
    <citation type="submission" date="2019-08" db="EMBL/GenBank/DDBJ databases">
        <authorList>
            <consortium name="Photinus pyralis genome working group"/>
            <person name="Fallon T.R."/>
            <person name="Sander Lower S.E."/>
            <person name="Weng J.-K."/>
        </authorList>
    </citation>
    <scope>NUCLEOTIDE SEQUENCE</scope>
    <source>
        <strain evidence="17">1611_PpyrPB1</strain>
        <tissue evidence="17">Whole body</tissue>
    </source>
</reference>
<keyword evidence="7" id="KW-0256">Endoplasmic reticulum</keyword>
<evidence type="ECO:0008006" key="19">
    <source>
        <dbReference type="Google" id="ProtNLM"/>
    </source>
</evidence>
<evidence type="ECO:0000256" key="3">
    <source>
        <dbReference type="ARBA" id="ARBA00004406"/>
    </source>
</evidence>
<dbReference type="AlphaFoldDB" id="A0A1Y1MPJ1"/>
<keyword evidence="8" id="KW-0492">Microsome</keyword>
<dbReference type="OrthoDB" id="1470350at2759"/>
<evidence type="ECO:0000256" key="10">
    <source>
        <dbReference type="ARBA" id="ARBA00023004"/>
    </source>
</evidence>
<evidence type="ECO:0000256" key="1">
    <source>
        <dbReference type="ARBA" id="ARBA00001971"/>
    </source>
</evidence>
<evidence type="ECO:0000256" key="5">
    <source>
        <dbReference type="ARBA" id="ARBA00022617"/>
    </source>
</evidence>
<evidence type="ECO:0000256" key="6">
    <source>
        <dbReference type="ARBA" id="ARBA00022723"/>
    </source>
</evidence>
<evidence type="ECO:0000256" key="2">
    <source>
        <dbReference type="ARBA" id="ARBA00004174"/>
    </source>
</evidence>
<dbReference type="InterPro" id="IPR001128">
    <property type="entry name" value="Cyt_P450"/>
</dbReference>
<dbReference type="GO" id="GO:0004497">
    <property type="term" value="F:monooxygenase activity"/>
    <property type="evidence" value="ECO:0007669"/>
    <property type="project" value="UniProtKB-KW"/>
</dbReference>
<feature type="binding site" description="axial binding residue" evidence="13">
    <location>
        <position position="464"/>
    </location>
    <ligand>
        <name>heme</name>
        <dbReference type="ChEBI" id="CHEBI:30413"/>
    </ligand>
    <ligandPart>
        <name>Fe</name>
        <dbReference type="ChEBI" id="CHEBI:18248"/>
    </ligandPart>
</feature>
<evidence type="ECO:0000256" key="13">
    <source>
        <dbReference type="PIRSR" id="PIRSR602401-1"/>
    </source>
</evidence>
<keyword evidence="5 13" id="KW-0349">Heme</keyword>
<protein>
    <recommendedName>
        <fullName evidence="19">Cytochrome P450</fullName>
    </recommendedName>
</protein>
<dbReference type="GO" id="GO:0005789">
    <property type="term" value="C:endoplasmic reticulum membrane"/>
    <property type="evidence" value="ECO:0007669"/>
    <property type="project" value="UniProtKB-SubCell"/>
</dbReference>
<dbReference type="FunFam" id="1.10.630.10:FF:000042">
    <property type="entry name" value="Cytochrome P450"/>
    <property type="match status" value="1"/>
</dbReference>
<evidence type="ECO:0000313" key="16">
    <source>
        <dbReference type="EMBL" id="JAV87572.1"/>
    </source>
</evidence>
<keyword evidence="11 14" id="KW-0503">Monooxygenase</keyword>
<proteinExistence type="inferred from homology"/>
<evidence type="ECO:0000313" key="17">
    <source>
        <dbReference type="EMBL" id="KAB0804552.1"/>
    </source>
</evidence>
<dbReference type="GO" id="GO:0016705">
    <property type="term" value="F:oxidoreductase activity, acting on paired donors, with incorporation or reduction of molecular oxygen"/>
    <property type="evidence" value="ECO:0007669"/>
    <property type="project" value="InterPro"/>
</dbReference>
<dbReference type="CDD" id="cd11056">
    <property type="entry name" value="CYP6-like"/>
    <property type="match status" value="1"/>
</dbReference>
<evidence type="ECO:0000313" key="18">
    <source>
        <dbReference type="Proteomes" id="UP000327044"/>
    </source>
</evidence>
<feature type="transmembrane region" description="Helical" evidence="15">
    <location>
        <begin position="319"/>
        <end position="338"/>
    </location>
</feature>
<dbReference type="InterPro" id="IPR002401">
    <property type="entry name" value="Cyt_P450_E_grp-I"/>
</dbReference>
<evidence type="ECO:0000256" key="12">
    <source>
        <dbReference type="ARBA" id="ARBA00023136"/>
    </source>
</evidence>
<evidence type="ECO:0000256" key="7">
    <source>
        <dbReference type="ARBA" id="ARBA00022824"/>
    </source>
</evidence>
<dbReference type="EMBL" id="VVIM01000001">
    <property type="protein sequence ID" value="KAB0804552.1"/>
    <property type="molecule type" value="Genomic_DNA"/>
</dbReference>
<dbReference type="GO" id="GO:0020037">
    <property type="term" value="F:heme binding"/>
    <property type="evidence" value="ECO:0007669"/>
    <property type="project" value="InterPro"/>
</dbReference>
<dbReference type="GO" id="GO:0005506">
    <property type="term" value="F:iron ion binding"/>
    <property type="evidence" value="ECO:0007669"/>
    <property type="project" value="InterPro"/>
</dbReference>
<comment type="subcellular location">
    <subcellularLocation>
        <location evidence="3">Endoplasmic reticulum membrane</location>
        <topology evidence="3">Peripheral membrane protein</topology>
    </subcellularLocation>
    <subcellularLocation>
        <location evidence="2">Microsome membrane</location>
        <topology evidence="2">Peripheral membrane protein</topology>
    </subcellularLocation>
</comment>
<keyword evidence="15" id="KW-1133">Transmembrane helix</keyword>
<name>A0A1Y1MPJ1_PHOPY</name>
<evidence type="ECO:0000256" key="14">
    <source>
        <dbReference type="RuleBase" id="RU000461"/>
    </source>
</evidence>
<evidence type="ECO:0000256" key="9">
    <source>
        <dbReference type="ARBA" id="ARBA00023002"/>
    </source>
</evidence>
<dbReference type="PRINTS" id="PR00385">
    <property type="entry name" value="P450"/>
</dbReference>
<keyword evidence="10 13" id="KW-0408">Iron</keyword>
<dbReference type="PROSITE" id="PS00086">
    <property type="entry name" value="CYTOCHROME_P450"/>
    <property type="match status" value="1"/>
</dbReference>
<dbReference type="SUPFAM" id="SSF48264">
    <property type="entry name" value="Cytochrome P450"/>
    <property type="match status" value="1"/>
</dbReference>
<evidence type="ECO:0000256" key="15">
    <source>
        <dbReference type="SAM" id="Phobius"/>
    </source>
</evidence>
<comment type="cofactor">
    <cofactor evidence="1 13">
        <name>heme</name>
        <dbReference type="ChEBI" id="CHEBI:30413"/>
    </cofactor>
</comment>
<dbReference type="Proteomes" id="UP000327044">
    <property type="component" value="Unassembled WGS sequence"/>
</dbReference>
<sequence length="519" mass="59465">MVLLSCFMCIFLPMCSLLVICFIVICKWVNGYWIRKGVTTLKPRLFFGNAIDVVLQRKCLSDSVKDFHNSLKEKGQPYGGYYFLMRPVLVVTDLELIKRILITDFEHFVDHPAYINDDEPLSNHIFSLKGDRWKQLRAKLTPAFTSSKLKMMLGLFLKCCKDLEVEMDKKIIKDDVVDIGSAMEKLIMDIIGSCAFGLECNSFKSTSSDFHKYGSRFFHEPSLKGSVMHILSLVVPEIFKYINVRVLDAEMTDFFTNLVNDMVKYREENNIIRKDLMHLLLQLKNDGKVCEEEVGDIKGELGEAGNVPLTSTELVSQCFVFFIAGVETTAFALTILMYELSTNQKIQDKVREEIIAVLKKNRGRITYEAILEMKYLHKCICESLRKYPPAGVQTRVCTKKYRIPDTEVILSEGTPVFISTQGIQCDSSYYPNPEQFDPERFDLDQKSSLPSCAWFPFGAGPRWCIGNQFGLMQMKVGMITLLRRYKFDLHPSTKIPISFDPKTYLLNTASPIFLSMKKI</sequence>
<reference evidence="17 18" key="2">
    <citation type="journal article" date="2018" name="Elife">
        <title>Firefly genomes illuminate parallel origins of bioluminescence in beetles.</title>
        <authorList>
            <person name="Fallon T.R."/>
            <person name="Lower S.E."/>
            <person name="Chang C.H."/>
            <person name="Bessho-Uehara M."/>
            <person name="Martin G.J."/>
            <person name="Bewick A.J."/>
            <person name="Behringer M."/>
            <person name="Debat H.J."/>
            <person name="Wong I."/>
            <person name="Day J.C."/>
            <person name="Suvorov A."/>
            <person name="Silva C.J."/>
            <person name="Stanger-Hall K.F."/>
            <person name="Hall D.W."/>
            <person name="Schmitz R.J."/>
            <person name="Nelson D.R."/>
            <person name="Lewis S.M."/>
            <person name="Shigenobu S."/>
            <person name="Bybee S.M."/>
            <person name="Larracuente A.M."/>
            <person name="Oba Y."/>
            <person name="Weng J.K."/>
        </authorList>
    </citation>
    <scope>NUCLEOTIDE SEQUENCE [LARGE SCALE GENOMIC DNA]</scope>
    <source>
        <strain evidence="17">1611_PpyrPB1</strain>
        <tissue evidence="17">Whole body</tissue>
    </source>
</reference>
<keyword evidence="9 14" id="KW-0560">Oxidoreductase</keyword>
<dbReference type="EMBL" id="GEZM01025130">
    <property type="protein sequence ID" value="JAV87572.1"/>
    <property type="molecule type" value="Transcribed_RNA"/>
</dbReference>
<dbReference type="InterPro" id="IPR036396">
    <property type="entry name" value="Cyt_P450_sf"/>
</dbReference>
<accession>A0A1Y1MPJ1</accession>
<dbReference type="Pfam" id="PF00067">
    <property type="entry name" value="p450"/>
    <property type="match status" value="1"/>
</dbReference>
<keyword evidence="15" id="KW-0812">Transmembrane</keyword>
<dbReference type="PRINTS" id="PR00463">
    <property type="entry name" value="EP450I"/>
</dbReference>
<dbReference type="InterPro" id="IPR050476">
    <property type="entry name" value="Insect_CytP450_Detox"/>
</dbReference>
<keyword evidence="12 15" id="KW-0472">Membrane</keyword>